<evidence type="ECO:0000256" key="11">
    <source>
        <dbReference type="HAMAP-Rule" id="MF_01152"/>
    </source>
</evidence>
<dbReference type="KEGG" id="scor:J3U87_21405"/>
<name>A0A8A4TH69_SULCO</name>
<comment type="caution">
    <text evidence="11">Lacks conserved residue(s) required for the propagation of feature annotation.</text>
</comment>
<dbReference type="Pfam" id="PF01556">
    <property type="entry name" value="DnaJ_C"/>
    <property type="match status" value="1"/>
</dbReference>
<dbReference type="Pfam" id="PF00226">
    <property type="entry name" value="DnaJ"/>
    <property type="match status" value="1"/>
</dbReference>
<feature type="domain" description="CR-type" evidence="14">
    <location>
        <begin position="154"/>
        <end position="232"/>
    </location>
</feature>
<dbReference type="NCBIfam" id="TIGR02349">
    <property type="entry name" value="DnaJ_bact"/>
    <property type="match status" value="1"/>
</dbReference>
<protein>
    <recommendedName>
        <fullName evidence="11">Chaperone protein DnaJ</fullName>
    </recommendedName>
</protein>
<dbReference type="AlphaFoldDB" id="A0A8A4TH69"/>
<evidence type="ECO:0000256" key="12">
    <source>
        <dbReference type="PROSITE-ProRule" id="PRU00546"/>
    </source>
</evidence>
<dbReference type="SMART" id="SM00271">
    <property type="entry name" value="DnaJ"/>
    <property type="match status" value="1"/>
</dbReference>
<dbReference type="GO" id="GO:0005524">
    <property type="term" value="F:ATP binding"/>
    <property type="evidence" value="ECO:0007669"/>
    <property type="project" value="InterPro"/>
</dbReference>
<dbReference type="Gene3D" id="2.60.260.20">
    <property type="entry name" value="Urease metallochaperone UreE, N-terminal domain"/>
    <property type="match status" value="2"/>
</dbReference>
<organism evidence="15 16">
    <name type="scientific">Sulfidibacter corallicola</name>
    <dbReference type="NCBI Taxonomy" id="2818388"/>
    <lineage>
        <taxon>Bacteria</taxon>
        <taxon>Pseudomonadati</taxon>
        <taxon>Acidobacteriota</taxon>
        <taxon>Holophagae</taxon>
        <taxon>Acanthopleuribacterales</taxon>
        <taxon>Acanthopleuribacteraceae</taxon>
        <taxon>Sulfidibacter</taxon>
    </lineage>
</organism>
<sequence>MAEDFYKVLGVKRDASGADIKKAYRRLARKYHPDFNAGNKDAETMFKSISEAYDVLSDPEKRKNYDLYGTATPPHGGPGGSGPYGKQWGGFGDFDFQGFDFSGGGAGSNAKDFSDIFSDMFRSSRNRTGKSRAPQRGQDIQHSVTLTFMEAIKGMTMNFKIDRSQVCPKCKGQCRIKTSSQTTCSTCGGSGKQKIRQGNMVFETPCRACEGRGHFDSQPCGACHASGTRPFSEKIKVNIPPGVSNGTRVRVPHKGEAGIHGGPEGDLYIITKVEDHDFFERKGENLYCSIPISFVEATLGAKVEVPTIDGSATIKIPPGTQNGQKFRIRGKGIPALRGSQVGDQFVEVRIHVPRLRDERSKELLREFETLNPENPRENLHVGN</sequence>
<evidence type="ECO:0000313" key="16">
    <source>
        <dbReference type="Proteomes" id="UP000663929"/>
    </source>
</evidence>
<feature type="binding site" evidence="11">
    <location>
        <position position="220"/>
    </location>
    <ligand>
        <name>Zn(2+)</name>
        <dbReference type="ChEBI" id="CHEBI:29105"/>
        <label>1</label>
    </ligand>
</feature>
<evidence type="ECO:0000256" key="10">
    <source>
        <dbReference type="ARBA" id="ARBA00023186"/>
    </source>
</evidence>
<dbReference type="GO" id="GO:0042026">
    <property type="term" value="P:protein refolding"/>
    <property type="evidence" value="ECO:0007669"/>
    <property type="project" value="TreeGrafter"/>
</dbReference>
<evidence type="ECO:0000256" key="3">
    <source>
        <dbReference type="ARBA" id="ARBA00022490"/>
    </source>
</evidence>
<dbReference type="Gene3D" id="1.10.287.110">
    <property type="entry name" value="DnaJ domain"/>
    <property type="match status" value="1"/>
</dbReference>
<evidence type="ECO:0000256" key="4">
    <source>
        <dbReference type="ARBA" id="ARBA00022705"/>
    </source>
</evidence>
<dbReference type="InterPro" id="IPR012724">
    <property type="entry name" value="DnaJ"/>
</dbReference>
<evidence type="ECO:0000256" key="9">
    <source>
        <dbReference type="ARBA" id="ARBA00023016"/>
    </source>
</evidence>
<dbReference type="GO" id="GO:0006260">
    <property type="term" value="P:DNA replication"/>
    <property type="evidence" value="ECO:0007669"/>
    <property type="project" value="UniProtKB-KW"/>
</dbReference>
<keyword evidence="10 11" id="KW-0143">Chaperone</keyword>
<dbReference type="InterPro" id="IPR002939">
    <property type="entry name" value="DnaJ_C"/>
</dbReference>
<dbReference type="NCBIfam" id="NF008035">
    <property type="entry name" value="PRK10767.1"/>
    <property type="match status" value="1"/>
</dbReference>
<dbReference type="FunFam" id="2.60.260.20:FF:000004">
    <property type="entry name" value="Molecular chaperone DnaJ"/>
    <property type="match status" value="1"/>
</dbReference>
<keyword evidence="16" id="KW-1185">Reference proteome</keyword>
<feature type="binding site" evidence="11">
    <location>
        <position position="167"/>
    </location>
    <ligand>
        <name>Zn(2+)</name>
        <dbReference type="ChEBI" id="CHEBI:29105"/>
        <label>1</label>
    </ligand>
</feature>
<dbReference type="HAMAP" id="MF_01152">
    <property type="entry name" value="DnaJ"/>
    <property type="match status" value="1"/>
</dbReference>
<dbReference type="EMBL" id="CP071793">
    <property type="protein sequence ID" value="QTD48151.1"/>
    <property type="molecule type" value="Genomic_DNA"/>
</dbReference>
<dbReference type="PRINTS" id="PR00625">
    <property type="entry name" value="JDOMAIN"/>
</dbReference>
<dbReference type="Proteomes" id="UP000663929">
    <property type="component" value="Chromosome"/>
</dbReference>
<keyword evidence="5 11" id="KW-0479">Metal-binding</keyword>
<dbReference type="PANTHER" id="PTHR43096">
    <property type="entry name" value="DNAJ HOMOLOG 1, MITOCHONDRIAL-RELATED"/>
    <property type="match status" value="1"/>
</dbReference>
<accession>A0A8A4TH69</accession>
<dbReference type="CDD" id="cd10747">
    <property type="entry name" value="DnaJ_C"/>
    <property type="match status" value="1"/>
</dbReference>
<evidence type="ECO:0000259" key="14">
    <source>
        <dbReference type="PROSITE" id="PS51188"/>
    </source>
</evidence>
<dbReference type="RefSeq" id="WP_237377811.1">
    <property type="nucleotide sequence ID" value="NZ_CP071793.1"/>
</dbReference>
<proteinExistence type="inferred from homology"/>
<evidence type="ECO:0000256" key="8">
    <source>
        <dbReference type="ARBA" id="ARBA00022833"/>
    </source>
</evidence>
<keyword evidence="4 11" id="KW-0235">DNA replication</keyword>
<dbReference type="GO" id="GO:0031072">
    <property type="term" value="F:heat shock protein binding"/>
    <property type="evidence" value="ECO:0007669"/>
    <property type="project" value="InterPro"/>
</dbReference>
<feature type="domain" description="J" evidence="13">
    <location>
        <begin position="4"/>
        <end position="69"/>
    </location>
</feature>
<dbReference type="GO" id="GO:0005737">
    <property type="term" value="C:cytoplasm"/>
    <property type="evidence" value="ECO:0007669"/>
    <property type="project" value="UniProtKB-SubCell"/>
</dbReference>
<dbReference type="InterPro" id="IPR001305">
    <property type="entry name" value="HSP_DnaJ_Cys-rich_dom"/>
</dbReference>
<dbReference type="GO" id="GO:0009408">
    <property type="term" value="P:response to heat"/>
    <property type="evidence" value="ECO:0007669"/>
    <property type="project" value="InterPro"/>
</dbReference>
<dbReference type="SUPFAM" id="SSF57938">
    <property type="entry name" value="DnaJ/Hsp40 cysteine-rich domain"/>
    <property type="match status" value="1"/>
</dbReference>
<dbReference type="PROSITE" id="PS50076">
    <property type="entry name" value="DNAJ_2"/>
    <property type="match status" value="1"/>
</dbReference>
<feature type="binding site" evidence="11">
    <location>
        <position position="170"/>
    </location>
    <ligand>
        <name>Zn(2+)</name>
        <dbReference type="ChEBI" id="CHEBI:29105"/>
        <label>1</label>
    </ligand>
</feature>
<evidence type="ECO:0000313" key="15">
    <source>
        <dbReference type="EMBL" id="QTD48151.1"/>
    </source>
</evidence>
<comment type="function">
    <text evidence="11">Participates actively in the response to hyperosmotic and heat shock by preventing the aggregation of stress-denatured proteins and by disaggregating proteins, also in an autonomous, DnaK-independent fashion. Unfolded proteins bind initially to DnaJ; upon interaction with the DnaJ-bound protein, DnaK hydrolyzes its bound ATP, resulting in the formation of a stable complex. GrpE releases ADP from DnaK; ATP binding to DnaK triggers the release of the substrate protein, thus completing the reaction cycle. Several rounds of ATP-dependent interactions between DnaJ, DnaK and GrpE are required for fully efficient folding. Also involved, together with DnaK and GrpE, in the DNA replication of plasmids through activation of initiation proteins.</text>
</comment>
<comment type="subcellular location">
    <subcellularLocation>
        <location evidence="1 11">Cytoplasm</location>
    </subcellularLocation>
</comment>
<dbReference type="PROSITE" id="PS00636">
    <property type="entry name" value="DNAJ_1"/>
    <property type="match status" value="1"/>
</dbReference>
<evidence type="ECO:0000256" key="7">
    <source>
        <dbReference type="ARBA" id="ARBA00022771"/>
    </source>
</evidence>
<comment type="cofactor">
    <cofactor evidence="11">
        <name>Zn(2+)</name>
        <dbReference type="ChEBI" id="CHEBI:29105"/>
    </cofactor>
    <text evidence="11">Binds 2 Zn(2+) ions per monomer.</text>
</comment>
<feature type="binding site" evidence="11">
    <location>
        <position position="184"/>
    </location>
    <ligand>
        <name>Zn(2+)</name>
        <dbReference type="ChEBI" id="CHEBI:29105"/>
        <label>2</label>
    </ligand>
</feature>
<evidence type="ECO:0000259" key="13">
    <source>
        <dbReference type="PROSITE" id="PS50076"/>
    </source>
</evidence>
<dbReference type="CDD" id="cd06257">
    <property type="entry name" value="DnaJ"/>
    <property type="match status" value="1"/>
</dbReference>
<evidence type="ECO:0000256" key="5">
    <source>
        <dbReference type="ARBA" id="ARBA00022723"/>
    </source>
</evidence>
<evidence type="ECO:0000256" key="1">
    <source>
        <dbReference type="ARBA" id="ARBA00004496"/>
    </source>
</evidence>
<keyword evidence="8 11" id="KW-0862">Zinc</keyword>
<feature type="binding site" evidence="11">
    <location>
        <position position="209"/>
    </location>
    <ligand>
        <name>Zn(2+)</name>
        <dbReference type="ChEBI" id="CHEBI:29105"/>
        <label>2</label>
    </ligand>
</feature>
<comment type="subunit">
    <text evidence="2 11">Homodimer.</text>
</comment>
<feature type="zinc finger region" description="CR-type" evidence="12">
    <location>
        <begin position="154"/>
        <end position="232"/>
    </location>
</feature>
<keyword evidence="9 11" id="KW-0346">Stress response</keyword>
<dbReference type="InterPro" id="IPR036410">
    <property type="entry name" value="HSP_DnaJ_Cys-rich_dom_sf"/>
</dbReference>
<dbReference type="GO" id="GO:0008270">
    <property type="term" value="F:zinc ion binding"/>
    <property type="evidence" value="ECO:0007669"/>
    <property type="project" value="UniProtKB-UniRule"/>
</dbReference>
<dbReference type="CDD" id="cd10719">
    <property type="entry name" value="DnaJ_zf"/>
    <property type="match status" value="1"/>
</dbReference>
<evidence type="ECO:0000256" key="6">
    <source>
        <dbReference type="ARBA" id="ARBA00022737"/>
    </source>
</evidence>
<keyword evidence="3 11" id="KW-0963">Cytoplasm</keyword>
<comment type="domain">
    <text evidence="11">The J domain is necessary and sufficient to stimulate DnaK ATPase activity. Zinc center 1 plays an important role in the autonomous, DnaK-independent chaperone activity of DnaJ. Zinc center 2 is essential for interaction with DnaK and for DnaJ activity.</text>
</comment>
<dbReference type="InterPro" id="IPR001623">
    <property type="entry name" value="DnaJ_domain"/>
</dbReference>
<gene>
    <name evidence="11 15" type="primary">dnaJ</name>
    <name evidence="15" type="ORF">J3U87_21405</name>
</gene>
<dbReference type="InterPro" id="IPR008971">
    <property type="entry name" value="HSP40/DnaJ_pept-bd"/>
</dbReference>
<dbReference type="GO" id="GO:0051082">
    <property type="term" value="F:unfolded protein binding"/>
    <property type="evidence" value="ECO:0007669"/>
    <property type="project" value="UniProtKB-UniRule"/>
</dbReference>
<evidence type="ECO:0000256" key="2">
    <source>
        <dbReference type="ARBA" id="ARBA00011738"/>
    </source>
</evidence>
<dbReference type="PANTHER" id="PTHR43096:SF52">
    <property type="entry name" value="DNAJ HOMOLOG 1, MITOCHONDRIAL-RELATED"/>
    <property type="match status" value="1"/>
</dbReference>
<feature type="binding site" evidence="11">
    <location>
        <position position="187"/>
    </location>
    <ligand>
        <name>Zn(2+)</name>
        <dbReference type="ChEBI" id="CHEBI:29105"/>
        <label>2</label>
    </ligand>
</feature>
<dbReference type="Gene3D" id="2.10.230.10">
    <property type="entry name" value="Heat shock protein DnaJ, cysteine-rich domain"/>
    <property type="match status" value="1"/>
</dbReference>
<keyword evidence="7 11" id="KW-0863">Zinc-finger</keyword>
<comment type="similarity">
    <text evidence="11">Belongs to the DnaJ family.</text>
</comment>
<dbReference type="InterPro" id="IPR036869">
    <property type="entry name" value="J_dom_sf"/>
</dbReference>
<dbReference type="SUPFAM" id="SSF49493">
    <property type="entry name" value="HSP40/DnaJ peptide-binding domain"/>
    <property type="match status" value="2"/>
</dbReference>
<dbReference type="SUPFAM" id="SSF46565">
    <property type="entry name" value="Chaperone J-domain"/>
    <property type="match status" value="1"/>
</dbReference>
<dbReference type="InterPro" id="IPR018253">
    <property type="entry name" value="DnaJ_domain_CS"/>
</dbReference>
<keyword evidence="6 11" id="KW-0677">Repeat</keyword>
<dbReference type="PROSITE" id="PS51188">
    <property type="entry name" value="ZF_CR"/>
    <property type="match status" value="1"/>
</dbReference>
<reference evidence="15" key="1">
    <citation type="submission" date="2021-03" db="EMBL/GenBank/DDBJ databases">
        <title>Acanthopleuribacteraceae sp. M133.</title>
        <authorList>
            <person name="Wang G."/>
        </authorList>
    </citation>
    <scope>NUCLEOTIDE SEQUENCE</scope>
    <source>
        <strain evidence="15">M133</strain>
    </source>
</reference>
<feature type="binding site" evidence="11">
    <location>
        <position position="223"/>
    </location>
    <ligand>
        <name>Zn(2+)</name>
        <dbReference type="ChEBI" id="CHEBI:29105"/>
        <label>1</label>
    </ligand>
</feature>
<feature type="binding site" evidence="11">
    <location>
        <position position="206"/>
    </location>
    <ligand>
        <name>Zn(2+)</name>
        <dbReference type="ChEBI" id="CHEBI:29105"/>
        <label>2</label>
    </ligand>
</feature>